<feature type="domain" description="UvrD-like helicase ATP-binding" evidence="6">
    <location>
        <begin position="186"/>
        <end position="590"/>
    </location>
</feature>
<keyword evidence="4 5" id="KW-0067">ATP-binding</keyword>
<name>A0ABY5AIU9_9ACTO</name>
<sequence length="751" mass="83638">MDETIERTAQAKAIAEEQKFVSYAYQALDKQYDYYDAQLKKVRAQGGRGTPGQVSERDSFASHYEDNLARLRNVENRLVLGRLDSQDGTIHHIGRTTLRDDNNDIILTDWRAPQSEPFYQATAAHPGNIVRRRHIQTRLRNVIGVEDELLTDSVGQSDDLNLTGEGALFAAMSKARDGRMGDIVATIQTEQDRIIRSDINGILVVQGGPGTGKTAVALHRAAYLLYTHRQRLARSGVLIIGPSPIFLRYIDQVLPALGESDVVSTTVEDLLPGVSVTACEDARLAELKGDKRWVTFAERAIARIVEKPRRTTATITINGKKLSLTPKMVEAAQRRARRTNKPHNQAREVYAKYLVEQLAQQLASALEVDVANNEFLYADIAESIDARREINLHWLPSSPTTLLARIYHYPQLLARIAPELSEEERQLLRRDRHAGFTRADIPILDELAEHLGQFSTDAELAQERALNEQRKRHDSYVSETMDAMGLGGGIVQADAVADRLYTDYSAGSLAERAASDRTWTYGHIIVDEAQELSDMQWRMISRRNPARSMTIVGDVDQRPDGSPAGGWKQALGALGDFTRIDELTMSYRTPSSLLDRATAVMDYLGHPVRPIRAVRDLADTFTYDETSPQLLYSTLIERIVVESTELDKQYGSAHGTLAVIVPAQLLQPAQDAVFGEPKLAQWSIDSTGAEVSERIHVMTARQSKGLEFDSVVLLNPLQIFDEGPGDLYVAMTRATRKMAVVSDTPLPEVLH</sequence>
<evidence type="ECO:0000256" key="1">
    <source>
        <dbReference type="ARBA" id="ARBA00022741"/>
    </source>
</evidence>
<evidence type="ECO:0000256" key="4">
    <source>
        <dbReference type="ARBA" id="ARBA00022840"/>
    </source>
</evidence>
<dbReference type="Pfam" id="PF13245">
    <property type="entry name" value="AAA_19"/>
    <property type="match status" value="1"/>
</dbReference>
<gene>
    <name evidence="7" type="ORF">NG665_03315</name>
</gene>
<dbReference type="InterPro" id="IPR014016">
    <property type="entry name" value="UvrD-like_ATP-bd"/>
</dbReference>
<evidence type="ECO:0000259" key="6">
    <source>
        <dbReference type="PROSITE" id="PS51198"/>
    </source>
</evidence>
<evidence type="ECO:0000256" key="2">
    <source>
        <dbReference type="ARBA" id="ARBA00022801"/>
    </source>
</evidence>
<reference evidence="7" key="1">
    <citation type="submission" date="2022-06" db="EMBL/GenBank/DDBJ databases">
        <title>Complete Genome Sequence of Arcanobacterium pinnipediorum strain DSM 28752 isolated from a harbour seal.</title>
        <authorList>
            <person name="Borowiak M."/>
            <person name="Kreitlow A."/>
            <person name="Alssahen M."/>
            <person name="Malorny B."/>
            <person name="Laemmler C."/>
            <person name="Prenger-Berninghoff E."/>
            <person name="Siebert U."/>
            <person name="Ploetz M."/>
            <person name="Abdulmawjood A."/>
        </authorList>
    </citation>
    <scope>NUCLEOTIDE SEQUENCE</scope>
    <source>
        <strain evidence="7">DSM 28752</strain>
    </source>
</reference>
<evidence type="ECO:0000313" key="8">
    <source>
        <dbReference type="Proteomes" id="UP001056109"/>
    </source>
</evidence>
<dbReference type="Gene3D" id="3.40.50.300">
    <property type="entry name" value="P-loop containing nucleotide triphosphate hydrolases"/>
    <property type="match status" value="3"/>
</dbReference>
<keyword evidence="2 5" id="KW-0378">Hydrolase</keyword>
<keyword evidence="8" id="KW-1185">Reference proteome</keyword>
<proteinExistence type="predicted"/>
<dbReference type="PANTHER" id="PTHR11070">
    <property type="entry name" value="UVRD / RECB / PCRA DNA HELICASE FAMILY MEMBER"/>
    <property type="match status" value="1"/>
</dbReference>
<dbReference type="Proteomes" id="UP001056109">
    <property type="component" value="Chromosome"/>
</dbReference>
<evidence type="ECO:0000256" key="3">
    <source>
        <dbReference type="ARBA" id="ARBA00022806"/>
    </source>
</evidence>
<dbReference type="SUPFAM" id="SSF52540">
    <property type="entry name" value="P-loop containing nucleoside triphosphate hydrolases"/>
    <property type="match status" value="1"/>
</dbReference>
<dbReference type="EMBL" id="CP099547">
    <property type="protein sequence ID" value="USR80017.1"/>
    <property type="molecule type" value="Genomic_DNA"/>
</dbReference>
<keyword evidence="3 5" id="KW-0347">Helicase</keyword>
<dbReference type="InterPro" id="IPR027417">
    <property type="entry name" value="P-loop_NTPase"/>
</dbReference>
<organism evidence="7 8">
    <name type="scientific">Arcanobacterium pinnipediorum</name>
    <dbReference type="NCBI Taxonomy" id="1503041"/>
    <lineage>
        <taxon>Bacteria</taxon>
        <taxon>Bacillati</taxon>
        <taxon>Actinomycetota</taxon>
        <taxon>Actinomycetes</taxon>
        <taxon>Actinomycetales</taxon>
        <taxon>Actinomycetaceae</taxon>
        <taxon>Arcanobacterium</taxon>
    </lineage>
</organism>
<protein>
    <submittedName>
        <fullName evidence="7">AAA family ATPase</fullName>
    </submittedName>
</protein>
<dbReference type="RefSeq" id="WP_252673867.1">
    <property type="nucleotide sequence ID" value="NZ_CP099547.1"/>
</dbReference>
<accession>A0ABY5AIU9</accession>
<evidence type="ECO:0000256" key="5">
    <source>
        <dbReference type="PROSITE-ProRule" id="PRU00560"/>
    </source>
</evidence>
<dbReference type="InterPro" id="IPR000212">
    <property type="entry name" value="DNA_helicase_UvrD/REP"/>
</dbReference>
<evidence type="ECO:0000313" key="7">
    <source>
        <dbReference type="EMBL" id="USR80017.1"/>
    </source>
</evidence>
<keyword evidence="1 5" id="KW-0547">Nucleotide-binding</keyword>
<dbReference type="PROSITE" id="PS51198">
    <property type="entry name" value="UVRD_HELICASE_ATP_BIND"/>
    <property type="match status" value="1"/>
</dbReference>
<dbReference type="PANTHER" id="PTHR11070:SF45">
    <property type="entry name" value="DNA 3'-5' HELICASE"/>
    <property type="match status" value="1"/>
</dbReference>
<feature type="binding site" evidence="5">
    <location>
        <begin position="207"/>
        <end position="214"/>
    </location>
    <ligand>
        <name>ATP</name>
        <dbReference type="ChEBI" id="CHEBI:30616"/>
    </ligand>
</feature>